<protein>
    <submittedName>
        <fullName evidence="1">Uncharacterized protein</fullName>
    </submittedName>
</protein>
<accession>A0AAD3STH7</accession>
<reference evidence="1" key="1">
    <citation type="submission" date="2023-05" db="EMBL/GenBank/DDBJ databases">
        <title>Nepenthes gracilis genome sequencing.</title>
        <authorList>
            <person name="Fukushima K."/>
        </authorList>
    </citation>
    <scope>NUCLEOTIDE SEQUENCE</scope>
    <source>
        <strain evidence="1">SING2019-196</strain>
    </source>
</reference>
<dbReference type="AlphaFoldDB" id="A0AAD3STH7"/>
<evidence type="ECO:0000313" key="1">
    <source>
        <dbReference type="EMBL" id="GMH17613.1"/>
    </source>
</evidence>
<comment type="caution">
    <text evidence="1">The sequence shown here is derived from an EMBL/GenBank/DDBJ whole genome shotgun (WGS) entry which is preliminary data.</text>
</comment>
<name>A0AAD3STH7_NEPGR</name>
<organism evidence="1 2">
    <name type="scientific">Nepenthes gracilis</name>
    <name type="common">Slender pitcher plant</name>
    <dbReference type="NCBI Taxonomy" id="150966"/>
    <lineage>
        <taxon>Eukaryota</taxon>
        <taxon>Viridiplantae</taxon>
        <taxon>Streptophyta</taxon>
        <taxon>Embryophyta</taxon>
        <taxon>Tracheophyta</taxon>
        <taxon>Spermatophyta</taxon>
        <taxon>Magnoliopsida</taxon>
        <taxon>eudicotyledons</taxon>
        <taxon>Gunneridae</taxon>
        <taxon>Pentapetalae</taxon>
        <taxon>Caryophyllales</taxon>
        <taxon>Nepenthaceae</taxon>
        <taxon>Nepenthes</taxon>
    </lineage>
</organism>
<gene>
    <name evidence="1" type="ORF">Nepgr_019454</name>
</gene>
<proteinExistence type="predicted"/>
<keyword evidence="2" id="KW-1185">Reference proteome</keyword>
<sequence>MRLAFGASIHHENRHSADCLLCSTRPNSRKIEEPPSRSFNRKRFSATISTGCRDRLVNMNIESEWLTVAPLSWRLSS</sequence>
<evidence type="ECO:0000313" key="2">
    <source>
        <dbReference type="Proteomes" id="UP001279734"/>
    </source>
</evidence>
<dbReference type="EMBL" id="BSYO01000018">
    <property type="protein sequence ID" value="GMH17613.1"/>
    <property type="molecule type" value="Genomic_DNA"/>
</dbReference>
<dbReference type="Proteomes" id="UP001279734">
    <property type="component" value="Unassembled WGS sequence"/>
</dbReference>